<feature type="compositionally biased region" description="Polar residues" evidence="1">
    <location>
        <begin position="675"/>
        <end position="691"/>
    </location>
</feature>
<dbReference type="Proteomes" id="UP001610334">
    <property type="component" value="Unassembled WGS sequence"/>
</dbReference>
<feature type="region of interest" description="Disordered" evidence="1">
    <location>
        <begin position="1170"/>
        <end position="1189"/>
    </location>
</feature>
<feature type="compositionally biased region" description="Basic residues" evidence="1">
    <location>
        <begin position="380"/>
        <end position="391"/>
    </location>
</feature>
<feature type="compositionally biased region" description="Basic and acidic residues" evidence="1">
    <location>
        <begin position="659"/>
        <end position="674"/>
    </location>
</feature>
<feature type="compositionally biased region" description="Polar residues" evidence="1">
    <location>
        <begin position="363"/>
        <end position="377"/>
    </location>
</feature>
<name>A0ABR4HTQ8_9EURO</name>
<sequence length="1189" mass="131690">MNALQQRLAFASMWAFEDIGIQELETELRRGIPLANLHCEYSPGDEVLFVKGKFESQMAPIAKLVSAFIEKQKSKDLLDTIRIRLLALPSAVRDNTTNIDRSDTGVKEGLLALDDDSGQIIPHQMTQVTKLWLSSAGGIGCFGGNEYQKTLRDIAKGTGTEITVPNDLKAVRVSGRCTNDVDDALAKLSEIEKPLLYIRSPEIVNLDIRPDDQDTRYMIQPAVKLSSTSIRRILADPADQTLVSNVKLGQMFVTAFYSFDQDAQKYIVAKNLVNPPKYSSEIAKSRLWNDFIFQEVGNGDEFATLESIIDNNPAESHLESSVITYDHPFLTPEKAKQVKEWVADESNMGASDGSPEGKPDVSHGQSSRSVSPSQTLASPKVKRKPGIKVRRPIQPAQPNTAQDIKAPSPHKPSAPQLGSDIMTSTPRKKWKLKYEPPSGSPSGAQVSESQCKLKGIVGSRNQPTNELAMSNAWYLGNKSPSALFDARDYGLKKKSPQSRDLIKKPSKAEKSGRFFVTSKPLIQGNVLIDVTSDDTIDPNLQPLLGFDTPANIPALIPKISGSSNAAGNSDSDSFNRPSILQSGRHAVDLLGLDFNEIAKPGGSTSSISLQDTSSNKAHFTSQAARLISLSAEYSNSVSPRMRRGHTNRLLENQVIEQFEGSHKPETEQFPRETQSRQFHTTMNQKTASSGLTPKRKSAKQATLMAAWGISERKEAVDGNPVREYDLLTKNPQKPQFSERGQEKQQAQKQKDTRFLEDIRRFFEAMKPTLEAAESFPGILTFEIQIGLVFIPSLPKTCNTDSLISPTEWSRILQPQNGVIAPTTKFFNRVTVCGSDVDHIIDLKRSKADGKSRIFEQEYTEYNVSYEFHCRTKPGDFLIVVIDEQGKYTIKNPNSMLGAVNLHFPKQIWDARAVVESTTRYHPGMNPELEEAVKYLVDHVWIPAGKSIHIFTCLPNGNKLTLEKVFMKRWTRHRFIHPGEAPRSLVKTLECGSQVDDNEHTDAQDIFLQITEVQDLFVGVDDPSTPHRVRARCTSTAEMIQRGKMWYEASLASPALEAILKDNANLEIGERTEDWRAADLFGEYAALLTEESSNSAANPVAAAIGAGGIGNLLEVAKTIVPKIDGVGYFNSGPIVVETLQGTVGDPEAPKGKTFEELDSVKEVESVTARIDPSVHDPEVSRREKFERDYW</sequence>
<comment type="caution">
    <text evidence="2">The sequence shown here is derived from an EMBL/GenBank/DDBJ whole genome shotgun (WGS) entry which is preliminary data.</text>
</comment>
<evidence type="ECO:0000313" key="3">
    <source>
        <dbReference type="Proteomes" id="UP001610334"/>
    </source>
</evidence>
<gene>
    <name evidence="2" type="ORF">BJX63DRAFT_85394</name>
</gene>
<dbReference type="EMBL" id="JBFXLT010000015">
    <property type="protein sequence ID" value="KAL2818127.1"/>
    <property type="molecule type" value="Genomic_DNA"/>
</dbReference>
<organism evidence="2 3">
    <name type="scientific">Aspergillus granulosus</name>
    <dbReference type="NCBI Taxonomy" id="176169"/>
    <lineage>
        <taxon>Eukaryota</taxon>
        <taxon>Fungi</taxon>
        <taxon>Dikarya</taxon>
        <taxon>Ascomycota</taxon>
        <taxon>Pezizomycotina</taxon>
        <taxon>Eurotiomycetes</taxon>
        <taxon>Eurotiomycetidae</taxon>
        <taxon>Eurotiales</taxon>
        <taxon>Aspergillaceae</taxon>
        <taxon>Aspergillus</taxon>
        <taxon>Aspergillus subgen. Nidulantes</taxon>
    </lineage>
</organism>
<protein>
    <submittedName>
        <fullName evidence="2">Uncharacterized protein</fullName>
    </submittedName>
</protein>
<feature type="region of interest" description="Disordered" evidence="1">
    <location>
        <begin position="658"/>
        <end position="698"/>
    </location>
</feature>
<evidence type="ECO:0000313" key="2">
    <source>
        <dbReference type="EMBL" id="KAL2818127.1"/>
    </source>
</evidence>
<accession>A0ABR4HTQ8</accession>
<evidence type="ECO:0000256" key="1">
    <source>
        <dbReference type="SAM" id="MobiDB-lite"/>
    </source>
</evidence>
<feature type="region of interest" description="Disordered" evidence="1">
    <location>
        <begin position="346"/>
        <end position="422"/>
    </location>
</feature>
<feature type="region of interest" description="Disordered" evidence="1">
    <location>
        <begin position="729"/>
        <end position="751"/>
    </location>
</feature>
<reference evidence="2 3" key="1">
    <citation type="submission" date="2024-07" db="EMBL/GenBank/DDBJ databases">
        <title>Section-level genome sequencing and comparative genomics of Aspergillus sections Usti and Cavernicolus.</title>
        <authorList>
            <consortium name="Lawrence Berkeley National Laboratory"/>
            <person name="Nybo J.L."/>
            <person name="Vesth T.C."/>
            <person name="Theobald S."/>
            <person name="Frisvad J.C."/>
            <person name="Larsen T.O."/>
            <person name="Kjaerboelling I."/>
            <person name="Rothschild-Mancinelli K."/>
            <person name="Lyhne E.K."/>
            <person name="Kogle M.E."/>
            <person name="Barry K."/>
            <person name="Clum A."/>
            <person name="Na H."/>
            <person name="Ledsgaard L."/>
            <person name="Lin J."/>
            <person name="Lipzen A."/>
            <person name="Kuo A."/>
            <person name="Riley R."/>
            <person name="Mondo S."/>
            <person name="Labutti K."/>
            <person name="Haridas S."/>
            <person name="Pangalinan J."/>
            <person name="Salamov A.A."/>
            <person name="Simmons B.A."/>
            <person name="Magnuson J.K."/>
            <person name="Chen J."/>
            <person name="Drula E."/>
            <person name="Henrissat B."/>
            <person name="Wiebenga A."/>
            <person name="Lubbers R.J."/>
            <person name="Gomes A.C."/>
            <person name="Makela M.R."/>
            <person name="Stajich J."/>
            <person name="Grigoriev I.V."/>
            <person name="Mortensen U.H."/>
            <person name="De Vries R.P."/>
            <person name="Baker S.E."/>
            <person name="Andersen M.R."/>
        </authorList>
    </citation>
    <scope>NUCLEOTIDE SEQUENCE [LARGE SCALE GENOMIC DNA]</scope>
    <source>
        <strain evidence="2 3">CBS 588.65</strain>
    </source>
</reference>
<feature type="compositionally biased region" description="Basic and acidic residues" evidence="1">
    <location>
        <begin position="1171"/>
        <end position="1189"/>
    </location>
</feature>
<proteinExistence type="predicted"/>
<keyword evidence="3" id="KW-1185">Reference proteome</keyword>